<gene>
    <name evidence="3" type="ORF">S01H1_69816</name>
</gene>
<dbReference type="InterPro" id="IPR041657">
    <property type="entry name" value="HTH_17"/>
</dbReference>
<name>X0WXG1_9ZZZZ</name>
<dbReference type="Pfam" id="PF12728">
    <property type="entry name" value="HTH_17"/>
    <property type="match status" value="1"/>
</dbReference>
<feature type="domain" description="Helix-turn-helix" evidence="2">
    <location>
        <begin position="5"/>
        <end position="47"/>
    </location>
</feature>
<dbReference type="NCBIfam" id="TIGR01764">
    <property type="entry name" value="excise"/>
    <property type="match status" value="1"/>
</dbReference>
<protein>
    <recommendedName>
        <fullName evidence="2">Helix-turn-helix domain-containing protein</fullName>
    </recommendedName>
</protein>
<comment type="caution">
    <text evidence="3">The sequence shown here is derived from an EMBL/GenBank/DDBJ whole genome shotgun (WGS) entry which is preliminary data.</text>
</comment>
<feature type="compositionally biased region" description="Basic and acidic residues" evidence="1">
    <location>
        <begin position="59"/>
        <end position="70"/>
    </location>
</feature>
<dbReference type="GO" id="GO:0003677">
    <property type="term" value="F:DNA binding"/>
    <property type="evidence" value="ECO:0007669"/>
    <property type="project" value="InterPro"/>
</dbReference>
<feature type="non-terminal residue" evidence="3">
    <location>
        <position position="1"/>
    </location>
</feature>
<dbReference type="SUPFAM" id="SSF46955">
    <property type="entry name" value="Putative DNA-binding domain"/>
    <property type="match status" value="1"/>
</dbReference>
<evidence type="ECO:0000313" key="3">
    <source>
        <dbReference type="EMBL" id="GAG29128.1"/>
    </source>
</evidence>
<feature type="region of interest" description="Disordered" evidence="1">
    <location>
        <begin position="59"/>
        <end position="93"/>
    </location>
</feature>
<proteinExistence type="predicted"/>
<evidence type="ECO:0000259" key="2">
    <source>
        <dbReference type="Pfam" id="PF12728"/>
    </source>
</evidence>
<dbReference type="EMBL" id="BARS01046374">
    <property type="protein sequence ID" value="GAG29128.1"/>
    <property type="molecule type" value="Genomic_DNA"/>
</dbReference>
<sequence length="125" mass="14138">PRSGYMTTTKLARLCGVSRFTIINWIKRGRIKAIRTVGRHYRIPVSEALSLLRTFEEKKKASSSDLKEPCRQQVPTTNGDEERGNCLTSNEKNKQVKAKKKNVLYAFGYGVGRGVHVLKGRSKDK</sequence>
<reference evidence="3" key="1">
    <citation type="journal article" date="2014" name="Front. Microbiol.">
        <title>High frequency of phylogenetically diverse reductive dehalogenase-homologous genes in deep subseafloor sedimentary metagenomes.</title>
        <authorList>
            <person name="Kawai M."/>
            <person name="Futagami T."/>
            <person name="Toyoda A."/>
            <person name="Takaki Y."/>
            <person name="Nishi S."/>
            <person name="Hori S."/>
            <person name="Arai W."/>
            <person name="Tsubouchi T."/>
            <person name="Morono Y."/>
            <person name="Uchiyama I."/>
            <person name="Ito T."/>
            <person name="Fujiyama A."/>
            <person name="Inagaki F."/>
            <person name="Takami H."/>
        </authorList>
    </citation>
    <scope>NUCLEOTIDE SEQUENCE</scope>
    <source>
        <strain evidence="3">Expedition CK06-06</strain>
    </source>
</reference>
<accession>X0WXG1</accession>
<dbReference type="AlphaFoldDB" id="X0WXG1"/>
<evidence type="ECO:0000256" key="1">
    <source>
        <dbReference type="SAM" id="MobiDB-lite"/>
    </source>
</evidence>
<dbReference type="Gene3D" id="1.10.1660.10">
    <property type="match status" value="1"/>
</dbReference>
<dbReference type="InterPro" id="IPR010093">
    <property type="entry name" value="SinI_DNA-bd"/>
</dbReference>
<organism evidence="3">
    <name type="scientific">marine sediment metagenome</name>
    <dbReference type="NCBI Taxonomy" id="412755"/>
    <lineage>
        <taxon>unclassified sequences</taxon>
        <taxon>metagenomes</taxon>
        <taxon>ecological metagenomes</taxon>
    </lineage>
</organism>
<dbReference type="InterPro" id="IPR009061">
    <property type="entry name" value="DNA-bd_dom_put_sf"/>
</dbReference>